<feature type="domain" description="Clr5" evidence="2">
    <location>
        <begin position="39"/>
        <end position="87"/>
    </location>
</feature>
<sequence>MQNPIPATAAVAVPASTSDLNVEFWAGPSRPQPRRYNKSTDWQPHKSYILRKRSENVPLDEIVKLLKSERKLDVELHQLKHVLRTWNSTVRINATRRRYIVSKTLQRRAAGKQRTVFKYAETGEKIPDDKVDKVLKRYKNEAQGQSVFFCPAEGSSGVLGHAASIGRFEMSSCMKIDLALTFAWEKIKYRPLTGFLHIPGPNEDEQIDLIAQTPSASSVSSKTAVEEDHITPLQKAAARWLQEDSTTTPIEEAMMAMSLIGGETAIPDLYQLIDESVPEIPTETLQGADPDNAQTTTPGPSEPANDSNSPSGAPTETRPPPEDPSVINAAMEDHVEQGQAFSLDLSSGFHQATAVLRPICTAWIERVKRNAICIVSEQPLDPEPTIEEIEKIGYTPTESIEPLPPGVCTSVLKYLDDPDPLPDRGHEMLSMNWDPVSKIYLSVLPAFWGLFAGTSAFETTKLYLDDVARIFYLPTLVTKYGPGHYFVTRAMQSFGMCLGLVCHPQVSAEILEIAVRAFDKLDMKLHQHALDTFYQLAQVLPFSPNGPLATRLVQFFHQRCLVRYGRGHGRTISALALMARLLINQNLKPIAITIINEANKTISETQEVEKTSKQYADALRDLGKAEFYAGLTHKSTKTLTDALARNDDLEHRAPDSSHLSFLLGMIHGHLQQWESSIMFLRRSTFYRSDTFGELHRATGSSMEALTSMCERRGLVLYENPVLDMLEKLFKMYENRFGEDHQRTWNAWVKYGSAMMVKKITEDRNAPINRDIVEVI</sequence>
<gene>
    <name evidence="3" type="ORF">AOL_s00097g273</name>
</gene>
<feature type="compositionally biased region" description="Polar residues" evidence="1">
    <location>
        <begin position="292"/>
        <end position="314"/>
    </location>
</feature>
<dbReference type="Proteomes" id="UP000008784">
    <property type="component" value="Unassembled WGS sequence"/>
</dbReference>
<dbReference type="AlphaFoldDB" id="G1XIU6"/>
<dbReference type="HOGENOM" id="CLU_360911_0_0_1"/>
<dbReference type="Pfam" id="PF14420">
    <property type="entry name" value="Clr5"/>
    <property type="match status" value="1"/>
</dbReference>
<proteinExistence type="predicted"/>
<comment type="caution">
    <text evidence="3">The sequence shown here is derived from an EMBL/GenBank/DDBJ whole genome shotgun (WGS) entry which is preliminary data.</text>
</comment>
<evidence type="ECO:0000313" key="3">
    <source>
        <dbReference type="EMBL" id="EGX46847.1"/>
    </source>
</evidence>
<dbReference type="InParanoid" id="G1XIU6"/>
<dbReference type="OrthoDB" id="5336984at2759"/>
<keyword evidence="4" id="KW-1185">Reference proteome</keyword>
<dbReference type="InterPro" id="IPR025676">
    <property type="entry name" value="Clr5_dom"/>
</dbReference>
<dbReference type="InterPro" id="IPR011990">
    <property type="entry name" value="TPR-like_helical_dom_sf"/>
</dbReference>
<reference evidence="3 4" key="1">
    <citation type="journal article" date="2011" name="PLoS Pathog.">
        <title>Genomic and proteomic analyses of the fungus Arthrobotrys oligospora provide insights into nematode-trap formation.</title>
        <authorList>
            <person name="Yang J."/>
            <person name="Wang L."/>
            <person name="Ji X."/>
            <person name="Feng Y."/>
            <person name="Li X."/>
            <person name="Zou C."/>
            <person name="Xu J."/>
            <person name="Ren Y."/>
            <person name="Mi Q."/>
            <person name="Wu J."/>
            <person name="Liu S."/>
            <person name="Liu Y."/>
            <person name="Huang X."/>
            <person name="Wang H."/>
            <person name="Niu X."/>
            <person name="Li J."/>
            <person name="Liang L."/>
            <person name="Luo Y."/>
            <person name="Ji K."/>
            <person name="Zhou W."/>
            <person name="Yu Z."/>
            <person name="Li G."/>
            <person name="Liu Y."/>
            <person name="Li L."/>
            <person name="Qiao M."/>
            <person name="Feng L."/>
            <person name="Zhang K.-Q."/>
        </authorList>
    </citation>
    <scope>NUCLEOTIDE SEQUENCE [LARGE SCALE GENOMIC DNA]</scope>
    <source>
        <strain evidence="4">ATCC 24927 / CBS 115.81 / DSM 1491</strain>
    </source>
</reference>
<protein>
    <recommendedName>
        <fullName evidence="2">Clr5 domain-containing protein</fullName>
    </recommendedName>
</protein>
<organism evidence="3 4">
    <name type="scientific">Arthrobotrys oligospora (strain ATCC 24927 / CBS 115.81 / DSM 1491)</name>
    <name type="common">Nematode-trapping fungus</name>
    <name type="synonym">Didymozoophaga oligospora</name>
    <dbReference type="NCBI Taxonomy" id="756982"/>
    <lineage>
        <taxon>Eukaryota</taxon>
        <taxon>Fungi</taxon>
        <taxon>Dikarya</taxon>
        <taxon>Ascomycota</taxon>
        <taxon>Pezizomycotina</taxon>
        <taxon>Orbiliomycetes</taxon>
        <taxon>Orbiliales</taxon>
        <taxon>Orbiliaceae</taxon>
        <taxon>Orbilia</taxon>
        <taxon>Orbilia oligospora</taxon>
    </lineage>
</organism>
<dbReference type="OMA" id="EAMMAMS"/>
<evidence type="ECO:0000259" key="2">
    <source>
        <dbReference type="Pfam" id="PF14420"/>
    </source>
</evidence>
<dbReference type="GeneID" id="22895314"/>
<dbReference type="Gene3D" id="1.25.40.10">
    <property type="entry name" value="Tetratricopeptide repeat domain"/>
    <property type="match status" value="1"/>
</dbReference>
<accession>G1XIU6</accession>
<dbReference type="RefSeq" id="XP_011124408.1">
    <property type="nucleotide sequence ID" value="XM_011126106.1"/>
</dbReference>
<evidence type="ECO:0000256" key="1">
    <source>
        <dbReference type="SAM" id="MobiDB-lite"/>
    </source>
</evidence>
<feature type="region of interest" description="Disordered" evidence="1">
    <location>
        <begin position="282"/>
        <end position="326"/>
    </location>
</feature>
<evidence type="ECO:0000313" key="4">
    <source>
        <dbReference type="Proteomes" id="UP000008784"/>
    </source>
</evidence>
<dbReference type="EMBL" id="ADOT01000174">
    <property type="protein sequence ID" value="EGX46847.1"/>
    <property type="molecule type" value="Genomic_DNA"/>
</dbReference>
<name>G1XIU6_ARTOA</name>